<accession>A0ABU7NKW5</accession>
<comment type="caution">
    <text evidence="2">The sequence shown here is derived from an EMBL/GenBank/DDBJ whole genome shotgun (WGS) entry which is preliminary data.</text>
</comment>
<reference evidence="2 3" key="1">
    <citation type="submission" date="2023-12" db="EMBL/GenBank/DDBJ databases">
        <title>30 novel species of actinomycetes from the DSMZ collection.</title>
        <authorList>
            <person name="Nouioui I."/>
        </authorList>
    </citation>
    <scope>NUCLEOTIDE SEQUENCE [LARGE SCALE GENOMIC DNA]</scope>
    <source>
        <strain evidence="2 3">DSM 41528</strain>
    </source>
</reference>
<keyword evidence="3" id="KW-1185">Reference proteome</keyword>
<dbReference type="EMBL" id="JAZBJP010000002">
    <property type="protein sequence ID" value="MEE4419518.1"/>
    <property type="molecule type" value="Genomic_DNA"/>
</dbReference>
<sequence>MASDTDTVEMKLTFWREGKKPGDTIEVPVDEVPRWKGFAEPVATGKGKADATEDRTGTRVDTKSAPSVEKSGGK</sequence>
<evidence type="ECO:0000313" key="2">
    <source>
        <dbReference type="EMBL" id="MEE4419518.1"/>
    </source>
</evidence>
<proteinExistence type="predicted"/>
<dbReference type="RefSeq" id="WP_330821179.1">
    <property type="nucleotide sequence ID" value="NZ_JAZBJP010000002.1"/>
</dbReference>
<name>A0ABU7NKW5_9ACTN</name>
<feature type="region of interest" description="Disordered" evidence="1">
    <location>
        <begin position="36"/>
        <end position="74"/>
    </location>
</feature>
<evidence type="ECO:0000313" key="3">
    <source>
        <dbReference type="Proteomes" id="UP001307760"/>
    </source>
</evidence>
<gene>
    <name evidence="2" type="ORF">V2J85_09155</name>
</gene>
<evidence type="ECO:0000256" key="1">
    <source>
        <dbReference type="SAM" id="MobiDB-lite"/>
    </source>
</evidence>
<dbReference type="Proteomes" id="UP001307760">
    <property type="component" value="Unassembled WGS sequence"/>
</dbReference>
<protein>
    <submittedName>
        <fullName evidence="2">Uncharacterized protein</fullName>
    </submittedName>
</protein>
<feature type="compositionally biased region" description="Basic and acidic residues" evidence="1">
    <location>
        <begin position="47"/>
        <end position="62"/>
    </location>
</feature>
<organism evidence="2 3">
    <name type="scientific">Streptomyces bugieae</name>
    <dbReference type="NCBI Taxonomy" id="3098223"/>
    <lineage>
        <taxon>Bacteria</taxon>
        <taxon>Bacillati</taxon>
        <taxon>Actinomycetota</taxon>
        <taxon>Actinomycetes</taxon>
        <taxon>Kitasatosporales</taxon>
        <taxon>Streptomycetaceae</taxon>
        <taxon>Streptomyces</taxon>
    </lineage>
</organism>